<dbReference type="InterPro" id="IPR051058">
    <property type="entry name" value="GDSL_Est/Lipase"/>
</dbReference>
<evidence type="ECO:0000313" key="6">
    <source>
        <dbReference type="Proteomes" id="UP001202328"/>
    </source>
</evidence>
<dbReference type="GO" id="GO:0016788">
    <property type="term" value="F:hydrolase activity, acting on ester bonds"/>
    <property type="evidence" value="ECO:0007669"/>
    <property type="project" value="InterPro"/>
</dbReference>
<keyword evidence="3" id="KW-0443">Lipid metabolism</keyword>
<comment type="caution">
    <text evidence="5">The sequence shown here is derived from an EMBL/GenBank/DDBJ whole genome shotgun (WGS) entry which is preliminary data.</text>
</comment>
<proteinExistence type="inferred from homology"/>
<keyword evidence="6" id="KW-1185">Reference proteome</keyword>
<sequence>MKRQIQNKRSLIKIRAPERKKKWKKTTLMMIVVPIVVLLFLFTLFGSCYGDQFPPFSSSSTSSSDIGSRSSKNSSKVSSFFIMGDSSVSCGDGGHNPFYSLLRPNTSLFPCNGPQTRLLPDFLAEKMGLPRIPAFHADNGTIEGLENGINFGSTQATILSSGRLGFQGLNQQLRQAYETLQLLQLQLGQDKAQEVIESSVFYLSLGKDDYINFLHPDSSGVRHRFSKEGFTQILVNQMIRVVKDLYNANVKKIVCMGIGPLGCAPRTLWESSRDNDSHHPSHTSSNSGAGSGWQDCMEDVNDLVLEYNALLSERLLDLNFEFPDAQIIFCDVYQAMMDIISFPRRYGFENVNRSCCGSGRYGGMVGCQAIEMACDEALTHVWWDFHNPTQAVHSLLAESAWSSKPLDICRPISIERLSVPYSV</sequence>
<protein>
    <submittedName>
        <fullName evidence="5">Uncharacterized protein</fullName>
    </submittedName>
</protein>
<dbReference type="GO" id="GO:0016042">
    <property type="term" value="P:lipid catabolic process"/>
    <property type="evidence" value="ECO:0007669"/>
    <property type="project" value="UniProtKB-KW"/>
</dbReference>
<evidence type="ECO:0000256" key="1">
    <source>
        <dbReference type="ARBA" id="ARBA00008668"/>
    </source>
</evidence>
<organism evidence="5 6">
    <name type="scientific">Papaver atlanticum</name>
    <dbReference type="NCBI Taxonomy" id="357466"/>
    <lineage>
        <taxon>Eukaryota</taxon>
        <taxon>Viridiplantae</taxon>
        <taxon>Streptophyta</taxon>
        <taxon>Embryophyta</taxon>
        <taxon>Tracheophyta</taxon>
        <taxon>Spermatophyta</taxon>
        <taxon>Magnoliopsida</taxon>
        <taxon>Ranunculales</taxon>
        <taxon>Papaveraceae</taxon>
        <taxon>Papaveroideae</taxon>
        <taxon>Papaver</taxon>
    </lineage>
</organism>
<dbReference type="Pfam" id="PF00657">
    <property type="entry name" value="Lipase_GDSL"/>
    <property type="match status" value="1"/>
</dbReference>
<evidence type="ECO:0000256" key="4">
    <source>
        <dbReference type="SAM" id="MobiDB-lite"/>
    </source>
</evidence>
<evidence type="ECO:0000256" key="3">
    <source>
        <dbReference type="ARBA" id="ARBA00022963"/>
    </source>
</evidence>
<dbReference type="AlphaFoldDB" id="A0AAD4X7R5"/>
<dbReference type="EMBL" id="JAJJMB010014087">
    <property type="protein sequence ID" value="KAI3862789.1"/>
    <property type="molecule type" value="Genomic_DNA"/>
</dbReference>
<dbReference type="InterPro" id="IPR036514">
    <property type="entry name" value="SGNH_hydro_sf"/>
</dbReference>
<name>A0AAD4X7R5_9MAGN</name>
<evidence type="ECO:0000256" key="2">
    <source>
        <dbReference type="ARBA" id="ARBA00022801"/>
    </source>
</evidence>
<comment type="similarity">
    <text evidence="1">Belongs to the 'GDSL' lipolytic enzyme family.</text>
</comment>
<reference evidence="5" key="1">
    <citation type="submission" date="2022-04" db="EMBL/GenBank/DDBJ databases">
        <title>A functionally conserved STORR gene fusion in Papaver species that diverged 16.8 million years ago.</title>
        <authorList>
            <person name="Catania T."/>
        </authorList>
    </citation>
    <scope>NUCLEOTIDE SEQUENCE</scope>
    <source>
        <strain evidence="5">S-188037</strain>
    </source>
</reference>
<accession>A0AAD4X7R5</accession>
<dbReference type="Gene3D" id="3.40.50.1110">
    <property type="entry name" value="SGNH hydrolase"/>
    <property type="match status" value="1"/>
</dbReference>
<dbReference type="PANTHER" id="PTHR45648">
    <property type="entry name" value="GDSL LIPASE/ACYLHYDROLASE FAMILY PROTEIN (AFU_ORTHOLOGUE AFUA_4G14700)"/>
    <property type="match status" value="1"/>
</dbReference>
<feature type="region of interest" description="Disordered" evidence="4">
    <location>
        <begin position="272"/>
        <end position="292"/>
    </location>
</feature>
<gene>
    <name evidence="5" type="ORF">MKW98_008629</name>
</gene>
<keyword evidence="2" id="KW-0378">Hydrolase</keyword>
<keyword evidence="3" id="KW-0442">Lipid degradation</keyword>
<dbReference type="InterPro" id="IPR001087">
    <property type="entry name" value="GDSL"/>
</dbReference>
<dbReference type="PANTHER" id="PTHR45648:SF7">
    <property type="entry name" value="OS12G0126100 PROTEIN"/>
    <property type="match status" value="1"/>
</dbReference>
<evidence type="ECO:0000313" key="5">
    <source>
        <dbReference type="EMBL" id="KAI3862789.1"/>
    </source>
</evidence>
<dbReference type="Proteomes" id="UP001202328">
    <property type="component" value="Unassembled WGS sequence"/>
</dbReference>